<organism evidence="2 3">
    <name type="scientific">Shewanella benthica</name>
    <dbReference type="NCBI Taxonomy" id="43661"/>
    <lineage>
        <taxon>Bacteria</taxon>
        <taxon>Pseudomonadati</taxon>
        <taxon>Pseudomonadota</taxon>
        <taxon>Gammaproteobacteria</taxon>
        <taxon>Alteromonadales</taxon>
        <taxon>Shewanellaceae</taxon>
        <taxon>Shewanella</taxon>
    </lineage>
</organism>
<evidence type="ECO:0000313" key="2">
    <source>
        <dbReference type="EMBL" id="SQH76336.1"/>
    </source>
</evidence>
<protein>
    <submittedName>
        <fullName evidence="2">Uncharacterized protein</fullName>
    </submittedName>
</protein>
<keyword evidence="1" id="KW-0812">Transmembrane</keyword>
<feature type="transmembrane region" description="Helical" evidence="1">
    <location>
        <begin position="20"/>
        <end position="39"/>
    </location>
</feature>
<dbReference type="EMBL" id="LS483452">
    <property type="protein sequence ID" value="SQH76336.1"/>
    <property type="molecule type" value="Genomic_DNA"/>
</dbReference>
<evidence type="ECO:0000313" key="3">
    <source>
        <dbReference type="Proteomes" id="UP000250123"/>
    </source>
</evidence>
<name>A0A330M194_9GAMM</name>
<gene>
    <name evidence="2" type="ORF">SHEWBE_2373</name>
</gene>
<keyword evidence="1" id="KW-1133">Transmembrane helix</keyword>
<dbReference type="AlphaFoldDB" id="A0A330M194"/>
<evidence type="ECO:0000256" key="1">
    <source>
        <dbReference type="SAM" id="Phobius"/>
    </source>
</evidence>
<dbReference type="Proteomes" id="UP000250123">
    <property type="component" value="Chromosome SHEWBE"/>
</dbReference>
<accession>A0A330M194</accession>
<keyword evidence="1" id="KW-0472">Membrane</keyword>
<proteinExistence type="predicted"/>
<reference evidence="3" key="1">
    <citation type="submission" date="2018-06" db="EMBL/GenBank/DDBJ databases">
        <authorList>
            <person name="Cea G.-C."/>
            <person name="William W."/>
        </authorList>
    </citation>
    <scope>NUCLEOTIDE SEQUENCE [LARGE SCALE GENOMIC DNA]</scope>
    <source>
        <strain evidence="3">DB21MT-2</strain>
    </source>
</reference>
<sequence>MAVWQTELLNGSTTPKDSGLFALMLAVKMFLHTILPLKWKAIEL</sequence>
<dbReference type="KEGG" id="sbk:SHEWBE_2373"/>